<dbReference type="EMBL" id="VSSQ01013761">
    <property type="protein sequence ID" value="MPM52219.1"/>
    <property type="molecule type" value="Genomic_DNA"/>
</dbReference>
<comment type="caution">
    <text evidence="1">The sequence shown here is derived from an EMBL/GenBank/DDBJ whole genome shotgun (WGS) entry which is preliminary data.</text>
</comment>
<proteinExistence type="predicted"/>
<protein>
    <submittedName>
        <fullName evidence="1">Uncharacterized protein</fullName>
    </submittedName>
</protein>
<name>A0A645AGA5_9ZZZZ</name>
<gene>
    <name evidence="1" type="ORF">SDC9_98976</name>
</gene>
<accession>A0A645AGA5</accession>
<reference evidence="1" key="1">
    <citation type="submission" date="2019-08" db="EMBL/GenBank/DDBJ databases">
        <authorList>
            <person name="Kucharzyk K."/>
            <person name="Murdoch R.W."/>
            <person name="Higgins S."/>
            <person name="Loffler F."/>
        </authorList>
    </citation>
    <scope>NUCLEOTIDE SEQUENCE</scope>
</reference>
<evidence type="ECO:0000313" key="1">
    <source>
        <dbReference type="EMBL" id="MPM52219.1"/>
    </source>
</evidence>
<sequence>MPVDSGDGDGVPQAQIVKLVKIRIYRTGGIHLIHRQNDGLSASQQHVGHLVVGGGEAGLHIGQKDNHRGVINGQLRLLAHKGQDLIVRLGLNAAGVDQGKRAAVPVRLPVNAVAGDARRILHDGEPPTDQLVEQHGLAHIGPTYNGNDGFHGFPPVSLYSRLPLGCLFASASHYTRKTRNCNRTAGKFIGHKTRRKERTLSSSL</sequence>
<dbReference type="AlphaFoldDB" id="A0A645AGA5"/>
<organism evidence="1">
    <name type="scientific">bioreactor metagenome</name>
    <dbReference type="NCBI Taxonomy" id="1076179"/>
    <lineage>
        <taxon>unclassified sequences</taxon>
        <taxon>metagenomes</taxon>
        <taxon>ecological metagenomes</taxon>
    </lineage>
</organism>